<dbReference type="HAMAP" id="MF_00306">
    <property type="entry name" value="SRP54"/>
    <property type="match status" value="1"/>
</dbReference>
<keyword evidence="6" id="KW-0378">Hydrolase</keyword>
<dbReference type="InterPro" id="IPR036891">
    <property type="entry name" value="Signal_recog_part_SRP54_M_sf"/>
</dbReference>
<dbReference type="Pfam" id="PF00448">
    <property type="entry name" value="SRP54"/>
    <property type="match status" value="1"/>
</dbReference>
<dbReference type="InterPro" id="IPR042101">
    <property type="entry name" value="SRP54_N_sf"/>
</dbReference>
<dbReference type="InterPro" id="IPR022941">
    <property type="entry name" value="SRP54"/>
</dbReference>
<dbReference type="PROSITE" id="PS00300">
    <property type="entry name" value="SRP54"/>
    <property type="match status" value="1"/>
</dbReference>
<evidence type="ECO:0000256" key="5">
    <source>
        <dbReference type="ARBA" id="ARBA00022741"/>
    </source>
</evidence>
<dbReference type="InterPro" id="IPR006325">
    <property type="entry name" value="SRP54_euk"/>
</dbReference>
<accession>A0A7S3F9S4</accession>
<keyword evidence="11 15" id="KW-0687">Ribonucleoprotein</keyword>
<dbReference type="InterPro" id="IPR013822">
    <property type="entry name" value="Signal_recog_particl_SRP54_hlx"/>
</dbReference>
<dbReference type="GO" id="GO:0030942">
    <property type="term" value="F:endoplasmic reticulum signal peptide binding"/>
    <property type="evidence" value="ECO:0007669"/>
    <property type="project" value="TreeGrafter"/>
</dbReference>
<dbReference type="SUPFAM" id="SSF47364">
    <property type="entry name" value="Domain of the SRP/SRP receptor G-proteins"/>
    <property type="match status" value="1"/>
</dbReference>
<dbReference type="InterPro" id="IPR027417">
    <property type="entry name" value="P-loop_NTPase"/>
</dbReference>
<evidence type="ECO:0000256" key="14">
    <source>
        <dbReference type="ARBA" id="ARBA00048157"/>
    </source>
</evidence>
<comment type="subunit">
    <text evidence="12 15">Component of a signal recognition particle (SRP) complex that consists of a 7SL RNA molecule of 300 nucleotides and six protein subunits: SRP72, SRP68, SRP54, SRP19, SRP14 and SRP9.</text>
</comment>
<evidence type="ECO:0000256" key="6">
    <source>
        <dbReference type="ARBA" id="ARBA00022801"/>
    </source>
</evidence>
<dbReference type="CDD" id="cd17875">
    <property type="entry name" value="SRP54_G"/>
    <property type="match status" value="1"/>
</dbReference>
<dbReference type="SMART" id="SM00963">
    <property type="entry name" value="SRP54_N"/>
    <property type="match status" value="1"/>
</dbReference>
<evidence type="ECO:0000256" key="15">
    <source>
        <dbReference type="RuleBase" id="RU364034"/>
    </source>
</evidence>
<dbReference type="EMBL" id="HBHY01006786">
    <property type="protein sequence ID" value="CAE0133279.1"/>
    <property type="molecule type" value="Transcribed_RNA"/>
</dbReference>
<dbReference type="GO" id="GO:0003924">
    <property type="term" value="F:GTPase activity"/>
    <property type="evidence" value="ECO:0007669"/>
    <property type="project" value="UniProtKB-UniRule"/>
</dbReference>
<evidence type="ECO:0000256" key="11">
    <source>
        <dbReference type="ARBA" id="ARBA00023274"/>
    </source>
</evidence>
<dbReference type="NCBIfam" id="TIGR01425">
    <property type="entry name" value="SRP54_euk"/>
    <property type="match status" value="1"/>
</dbReference>
<evidence type="ECO:0000256" key="1">
    <source>
        <dbReference type="ARBA" id="ARBA00004240"/>
    </source>
</evidence>
<comment type="subcellular location">
    <subcellularLocation>
        <location evidence="2 15">Cytoplasm</location>
    </subcellularLocation>
    <subcellularLocation>
        <location evidence="1 15">Endoplasmic reticulum</location>
    </subcellularLocation>
</comment>
<dbReference type="Gene3D" id="1.20.120.140">
    <property type="entry name" value="Signal recognition particle SRP54, nucleotide-binding domain"/>
    <property type="match status" value="1"/>
</dbReference>
<keyword evidence="7 15" id="KW-0256">Endoplasmic reticulum</keyword>
<dbReference type="GO" id="GO:0008312">
    <property type="term" value="F:7S RNA binding"/>
    <property type="evidence" value="ECO:0007669"/>
    <property type="project" value="UniProtKB-UniRule"/>
</dbReference>
<evidence type="ECO:0000256" key="10">
    <source>
        <dbReference type="ARBA" id="ARBA00023135"/>
    </source>
</evidence>
<comment type="domain">
    <text evidence="15">The M domain binds the 7SL RNA in presence of SRP19 and binds the signal sequence of presecretory proteins.</text>
</comment>
<comment type="catalytic activity">
    <reaction evidence="14">
        <text>GTP + H2O = GDP + phosphate + H(+)</text>
        <dbReference type="Rhea" id="RHEA:19669"/>
        <dbReference type="ChEBI" id="CHEBI:15377"/>
        <dbReference type="ChEBI" id="CHEBI:15378"/>
        <dbReference type="ChEBI" id="CHEBI:37565"/>
        <dbReference type="ChEBI" id="CHEBI:43474"/>
        <dbReference type="ChEBI" id="CHEBI:58189"/>
        <dbReference type="EC" id="3.6.5.4"/>
    </reaction>
    <physiologicalReaction direction="left-to-right" evidence="14">
        <dbReference type="Rhea" id="RHEA:19670"/>
    </physiologicalReaction>
</comment>
<evidence type="ECO:0000256" key="4">
    <source>
        <dbReference type="ARBA" id="ARBA00022490"/>
    </source>
</evidence>
<dbReference type="PANTHER" id="PTHR11564">
    <property type="entry name" value="SIGNAL RECOGNITION PARTICLE 54K PROTEIN SRP54"/>
    <property type="match status" value="1"/>
</dbReference>
<dbReference type="Pfam" id="PF02881">
    <property type="entry name" value="SRP54_N"/>
    <property type="match status" value="1"/>
</dbReference>
<evidence type="ECO:0000256" key="8">
    <source>
        <dbReference type="ARBA" id="ARBA00022884"/>
    </source>
</evidence>
<protein>
    <recommendedName>
        <fullName evidence="15">Signal recognition particle 54 kDa protein</fullName>
    </recommendedName>
</protein>
<dbReference type="GO" id="GO:0005786">
    <property type="term" value="C:signal recognition particle, endoplasmic reticulum targeting"/>
    <property type="evidence" value="ECO:0007669"/>
    <property type="project" value="UniProtKB-UniRule"/>
</dbReference>
<evidence type="ECO:0000256" key="12">
    <source>
        <dbReference type="ARBA" id="ARBA00034796"/>
    </source>
</evidence>
<comment type="domain">
    <text evidence="15">The NG domain, also named G domain, is a special guanosine triphosphatase (GTPase) domain, which binds GTP and forms a guanosine 5'-triphosphate (GTP)-dependent complex with a homologous NG domain in the SRP receptor subunit SRPRA. The two NG domains undergo cooperative rearrangements upon their assembly, which culminate in the reciprocal activation of the GTPase activity of one another. SRP receptor compaction upon binding with cargo-loaded SRP and GTPase rearrangement drive SRP-mediated cotranslational protein translocation into the ER.</text>
</comment>
<keyword evidence="5 15" id="KW-0547">Nucleotide-binding</keyword>
<dbReference type="GO" id="GO:0005525">
    <property type="term" value="F:GTP binding"/>
    <property type="evidence" value="ECO:0007669"/>
    <property type="project" value="UniProtKB-UniRule"/>
</dbReference>
<sequence length="498" mass="53702">MVLNELGDSISTALRRMGDSAVVDEDAVDACLKEVATALLQSDVNVKLVMALRQNARKQALAAGDAANRRRLLQQAVFKELAAMLDPGVKPYKLDKRKKGSNVVMFVGLQGAGKTTTCTKYARYYARKGFKVGLVCADTFRAGAFDQLKQNATKAGIPFYGSYTETDPSVIARDGLAKFRELGKTLIIVDTSGRHKQEAALFEEMEAVQEAVEPDEVVFVMDSHIGQSAADQATAFKQSVDVGSVIVTKMDGHAKGGGAISAVAATQSPITFVGVGEHIDEFERFDPKGFVSKLLGMGDLTGLMDKVTDIMGDEDAQEEMVKKLTSGVFTFRTMREQFANISGMGPLSNVMGMIPGMKDVLPAGSDAVTQQRFKRFEVIMDSLSNKEMDSSKPTFDEARIRRIARGAGVPVEEVRGLIEQHGTMGKMFGKMKGLRMPTRGGNLSSLNQSMNAQTMTNAMQMLPPQLIKQMGGAQGMSQMMKALQSGKMDLGGLAGMLG</sequence>
<keyword evidence="9 15" id="KW-0342">GTP-binding</keyword>
<dbReference type="Pfam" id="PF02978">
    <property type="entry name" value="SRP_SPB"/>
    <property type="match status" value="1"/>
</dbReference>
<evidence type="ECO:0000313" key="17">
    <source>
        <dbReference type="EMBL" id="CAE0133279.1"/>
    </source>
</evidence>
<name>A0A7S3F9S4_9VIRI</name>
<proteinExistence type="inferred from homology"/>
<dbReference type="InterPro" id="IPR000897">
    <property type="entry name" value="SRP54_GTPase_dom"/>
</dbReference>
<evidence type="ECO:0000256" key="3">
    <source>
        <dbReference type="ARBA" id="ARBA00005450"/>
    </source>
</evidence>
<dbReference type="SUPFAM" id="SSF52540">
    <property type="entry name" value="P-loop containing nucleoside triphosphate hydrolases"/>
    <property type="match status" value="1"/>
</dbReference>
<evidence type="ECO:0000256" key="9">
    <source>
        <dbReference type="ARBA" id="ARBA00023134"/>
    </source>
</evidence>
<dbReference type="SUPFAM" id="SSF47446">
    <property type="entry name" value="Signal peptide-binding domain"/>
    <property type="match status" value="1"/>
</dbReference>
<keyword evidence="10 15" id="KW-0733">Signal recognition particle</keyword>
<organism evidence="17">
    <name type="scientific">Prasinoderma singulare</name>
    <dbReference type="NCBI Taxonomy" id="676789"/>
    <lineage>
        <taxon>Eukaryota</taxon>
        <taxon>Viridiplantae</taxon>
        <taxon>Prasinodermophyta</taxon>
        <taxon>Prasinodermophyceae</taxon>
        <taxon>Prasinodermales</taxon>
        <taxon>Prasinodermaceae</taxon>
        <taxon>Prasinoderma</taxon>
    </lineage>
</organism>
<comment type="similarity">
    <text evidence="3 15">Belongs to the GTP-binding SRP family. SRP54 subfamily.</text>
</comment>
<evidence type="ECO:0000256" key="7">
    <source>
        <dbReference type="ARBA" id="ARBA00022824"/>
    </source>
</evidence>
<keyword evidence="8 15" id="KW-0694">RNA-binding</keyword>
<dbReference type="InterPro" id="IPR036225">
    <property type="entry name" value="SRP/SRP_N"/>
</dbReference>
<dbReference type="GO" id="GO:0006616">
    <property type="term" value="P:SRP-dependent cotranslational protein targeting to membrane, translocation"/>
    <property type="evidence" value="ECO:0007669"/>
    <property type="project" value="TreeGrafter"/>
</dbReference>
<dbReference type="InterPro" id="IPR004125">
    <property type="entry name" value="Signal_recog_particle_SRP54_M"/>
</dbReference>
<dbReference type="Gene3D" id="1.10.260.30">
    <property type="entry name" value="Signal recognition particle, SRP54 subunit, M-domain"/>
    <property type="match status" value="1"/>
</dbReference>
<reference evidence="17" key="1">
    <citation type="submission" date="2021-01" db="EMBL/GenBank/DDBJ databases">
        <authorList>
            <person name="Corre E."/>
            <person name="Pelletier E."/>
            <person name="Niang G."/>
            <person name="Scheremetjew M."/>
            <person name="Finn R."/>
            <person name="Kale V."/>
            <person name="Holt S."/>
            <person name="Cochrane G."/>
            <person name="Meng A."/>
            <person name="Brown T."/>
            <person name="Cohen L."/>
        </authorList>
    </citation>
    <scope>NUCLEOTIDE SEQUENCE</scope>
    <source>
        <strain evidence="17">RCC927</strain>
    </source>
</reference>
<dbReference type="FunFam" id="3.40.50.300:FF:000022">
    <property type="entry name" value="Signal recognition particle 54 kDa subunit"/>
    <property type="match status" value="1"/>
</dbReference>
<comment type="function">
    <text evidence="13 15">Component of the signal recognition particle (SRP) complex, a ribonucleoprotein complex that mediates the cotranslational targeting of secretory and membrane proteins to the endoplasmic reticulum (ER). As part of the SRP complex, associates with the SRP receptor (SR) component SRPRA to target secretory proteins to the endoplasmic reticulum membrane. Binds to the signal sequence of presecretory proteins when they emerge from the ribosomes. Displays basal GTPase activity, and stimulates reciprocal GTPase activation of the SR subunit SRPRA. Forms a guanosine 5'-triphosphate (GTP)-dependent complex with the SR subunit SRPRA. SR compaction and GTPase mediated rearrangement of SR drive SRP-mediated cotranslational protein translocation into the ER. Requires the presence of SRP9/SRP14 and/or SRP19 to stably interact with RNA.</text>
</comment>
<dbReference type="PANTHER" id="PTHR11564:SF5">
    <property type="entry name" value="SIGNAL RECOGNITION PARTICLE SUBUNIT SRP54"/>
    <property type="match status" value="1"/>
</dbReference>
<dbReference type="SMART" id="SM00382">
    <property type="entry name" value="AAA"/>
    <property type="match status" value="1"/>
</dbReference>
<dbReference type="SMART" id="SM00962">
    <property type="entry name" value="SRP54"/>
    <property type="match status" value="1"/>
</dbReference>
<dbReference type="AlphaFoldDB" id="A0A7S3F9S4"/>
<gene>
    <name evidence="17" type="ORF">PSIN1315_LOCUS4377</name>
</gene>
<dbReference type="InterPro" id="IPR003593">
    <property type="entry name" value="AAA+_ATPase"/>
</dbReference>
<dbReference type="GO" id="GO:0005829">
    <property type="term" value="C:cytosol"/>
    <property type="evidence" value="ECO:0007669"/>
    <property type="project" value="TreeGrafter"/>
</dbReference>
<evidence type="ECO:0000256" key="13">
    <source>
        <dbReference type="ARBA" id="ARBA00046020"/>
    </source>
</evidence>
<feature type="domain" description="SRP54-type proteins GTP-binding" evidence="16">
    <location>
        <begin position="269"/>
        <end position="282"/>
    </location>
</feature>
<evidence type="ECO:0000256" key="2">
    <source>
        <dbReference type="ARBA" id="ARBA00004496"/>
    </source>
</evidence>
<dbReference type="Gene3D" id="3.40.50.300">
    <property type="entry name" value="P-loop containing nucleotide triphosphate hydrolases"/>
    <property type="match status" value="1"/>
</dbReference>
<dbReference type="GO" id="GO:0005783">
    <property type="term" value="C:endoplasmic reticulum"/>
    <property type="evidence" value="ECO:0007669"/>
    <property type="project" value="UniProtKB-SubCell"/>
</dbReference>
<evidence type="ECO:0000259" key="16">
    <source>
        <dbReference type="PROSITE" id="PS00300"/>
    </source>
</evidence>
<keyword evidence="4 15" id="KW-0963">Cytoplasm</keyword>